<comment type="caution">
    <text evidence="11">The sequence shown here is derived from an EMBL/GenBank/DDBJ whole genome shotgun (WGS) entry which is preliminary data.</text>
</comment>
<dbReference type="Proteomes" id="UP001642540">
    <property type="component" value="Unassembled WGS sequence"/>
</dbReference>
<protein>
    <recommendedName>
        <fullName evidence="1">non-specific serine/threonine protein kinase</fullName>
        <ecNumber evidence="1">2.7.11.1</ecNumber>
    </recommendedName>
</protein>
<gene>
    <name evidence="11" type="ORF">ODALV1_LOCUS2498</name>
</gene>
<keyword evidence="4" id="KW-0547">Nucleotide-binding</keyword>
<evidence type="ECO:0000256" key="6">
    <source>
        <dbReference type="ARBA" id="ARBA00022840"/>
    </source>
</evidence>
<reference evidence="11 12" key="1">
    <citation type="submission" date="2024-08" db="EMBL/GenBank/DDBJ databases">
        <authorList>
            <person name="Cucini C."/>
            <person name="Frati F."/>
        </authorList>
    </citation>
    <scope>NUCLEOTIDE SEQUENCE [LARGE SCALE GENOMIC DNA]</scope>
</reference>
<dbReference type="PANTHER" id="PTHR24419">
    <property type="entry name" value="INTERLEUKIN-1 RECEPTOR-ASSOCIATED KINASE"/>
    <property type="match status" value="1"/>
</dbReference>
<feature type="region of interest" description="Disordered" evidence="9">
    <location>
        <begin position="94"/>
        <end position="113"/>
    </location>
</feature>
<name>A0ABP1PQ41_9HEXA</name>
<dbReference type="PROSITE" id="PS50011">
    <property type="entry name" value="PROTEIN_KINASE_DOM"/>
    <property type="match status" value="1"/>
</dbReference>
<dbReference type="InterPro" id="IPR000719">
    <property type="entry name" value="Prot_kinase_dom"/>
</dbReference>
<evidence type="ECO:0000256" key="9">
    <source>
        <dbReference type="SAM" id="MobiDB-lite"/>
    </source>
</evidence>
<feature type="domain" description="Protein kinase" evidence="10">
    <location>
        <begin position="218"/>
        <end position="553"/>
    </location>
</feature>
<keyword evidence="12" id="KW-1185">Reference proteome</keyword>
<comment type="catalytic activity">
    <reaction evidence="7">
        <text>L-threonyl-[protein] + ATP = O-phospho-L-threonyl-[protein] + ADP + H(+)</text>
        <dbReference type="Rhea" id="RHEA:46608"/>
        <dbReference type="Rhea" id="RHEA-COMP:11060"/>
        <dbReference type="Rhea" id="RHEA-COMP:11605"/>
        <dbReference type="ChEBI" id="CHEBI:15378"/>
        <dbReference type="ChEBI" id="CHEBI:30013"/>
        <dbReference type="ChEBI" id="CHEBI:30616"/>
        <dbReference type="ChEBI" id="CHEBI:61977"/>
        <dbReference type="ChEBI" id="CHEBI:456216"/>
        <dbReference type="EC" id="2.7.11.1"/>
    </reaction>
</comment>
<dbReference type="Pfam" id="PF12330">
    <property type="entry name" value="Haspin_kinase"/>
    <property type="match status" value="1"/>
</dbReference>
<dbReference type="EMBL" id="CAXLJM020000007">
    <property type="protein sequence ID" value="CAL8073114.1"/>
    <property type="molecule type" value="Genomic_DNA"/>
</dbReference>
<dbReference type="PANTHER" id="PTHR24419:SF18">
    <property type="entry name" value="SERINE_THREONINE-PROTEIN KINASE HASPIN"/>
    <property type="match status" value="1"/>
</dbReference>
<proteinExistence type="predicted"/>
<dbReference type="Gene3D" id="1.10.510.10">
    <property type="entry name" value="Transferase(Phosphotransferase) domain 1"/>
    <property type="match status" value="1"/>
</dbReference>
<evidence type="ECO:0000256" key="2">
    <source>
        <dbReference type="ARBA" id="ARBA00022527"/>
    </source>
</evidence>
<sequence length="553" mass="62990">MFPRKREQVVVGDGSKETVLERLSDLGVSNDKSQSSTECCQFRWAKCPHNHLSEMVVGTFHESVNHLFQTAEIDEDERKSPIAVPFPIPKPCGQSPRCPEAPRPWTTSSASSSGACVNSPGKYQGKRIVHPFMKQSSPQNGKNKILVNCLCPPESPMDSSYQAIARFCSRKKKEINDDGCFRKASLNHSSCSSSPFECVLWACSQDIPIPIGNIFSGVKDVVKIGEGVYGEVYSGSFKYFKQSAWVYKIVAIEGNTLVNGEKQKTFSEILPEILVSQELSKLRHGLNNCYTDGYVFMRNARVAKGKYPEDLVKSWVTFHEEYESDNDKPEFQSDQLYMVLEFEFAGQDIESFNFEDARQTFSIVLQVAHILAVGECALEFEHRDLHWGNILVEEWQPFHINYLVNGQTLLVPAVDVKAVVIDFTISRVKASDQAIFLDLKDDEEQFLGTGDHQFDIYRMMRDHNRNQWDTFSPKSNIFWLHYLAEKLFMKGEYSTPKSPYHVKALRKLREFSTIVFEYDSAMTFVFSAVCDSYKEFLTSSALRPPKRRARTAT</sequence>
<evidence type="ECO:0000313" key="12">
    <source>
        <dbReference type="Proteomes" id="UP001642540"/>
    </source>
</evidence>
<accession>A0ABP1PQ41</accession>
<evidence type="ECO:0000259" key="10">
    <source>
        <dbReference type="PROSITE" id="PS50011"/>
    </source>
</evidence>
<comment type="catalytic activity">
    <reaction evidence="8">
        <text>L-seryl-[protein] + ATP = O-phospho-L-seryl-[protein] + ADP + H(+)</text>
        <dbReference type="Rhea" id="RHEA:17989"/>
        <dbReference type="Rhea" id="RHEA-COMP:9863"/>
        <dbReference type="Rhea" id="RHEA-COMP:11604"/>
        <dbReference type="ChEBI" id="CHEBI:15378"/>
        <dbReference type="ChEBI" id="CHEBI:29999"/>
        <dbReference type="ChEBI" id="CHEBI:30616"/>
        <dbReference type="ChEBI" id="CHEBI:83421"/>
        <dbReference type="ChEBI" id="CHEBI:456216"/>
        <dbReference type="EC" id="2.7.11.1"/>
    </reaction>
</comment>
<keyword evidence="2" id="KW-0723">Serine/threonine-protein kinase</keyword>
<keyword evidence="6" id="KW-0067">ATP-binding</keyword>
<evidence type="ECO:0000256" key="1">
    <source>
        <dbReference type="ARBA" id="ARBA00012513"/>
    </source>
</evidence>
<organism evidence="11 12">
    <name type="scientific">Orchesella dallaii</name>
    <dbReference type="NCBI Taxonomy" id="48710"/>
    <lineage>
        <taxon>Eukaryota</taxon>
        <taxon>Metazoa</taxon>
        <taxon>Ecdysozoa</taxon>
        <taxon>Arthropoda</taxon>
        <taxon>Hexapoda</taxon>
        <taxon>Collembola</taxon>
        <taxon>Entomobryomorpha</taxon>
        <taxon>Entomobryoidea</taxon>
        <taxon>Orchesellidae</taxon>
        <taxon>Orchesellinae</taxon>
        <taxon>Orchesella</taxon>
    </lineage>
</organism>
<evidence type="ECO:0000256" key="8">
    <source>
        <dbReference type="ARBA" id="ARBA00048679"/>
    </source>
</evidence>
<dbReference type="SMART" id="SM01331">
    <property type="entry name" value="DUF3635"/>
    <property type="match status" value="1"/>
</dbReference>
<evidence type="ECO:0000256" key="4">
    <source>
        <dbReference type="ARBA" id="ARBA00022741"/>
    </source>
</evidence>
<evidence type="ECO:0000256" key="3">
    <source>
        <dbReference type="ARBA" id="ARBA00022679"/>
    </source>
</evidence>
<dbReference type="SUPFAM" id="SSF56112">
    <property type="entry name" value="Protein kinase-like (PK-like)"/>
    <property type="match status" value="1"/>
</dbReference>
<keyword evidence="3" id="KW-0808">Transferase</keyword>
<evidence type="ECO:0000313" key="11">
    <source>
        <dbReference type="EMBL" id="CAL8073114.1"/>
    </source>
</evidence>
<dbReference type="InterPro" id="IPR011009">
    <property type="entry name" value="Kinase-like_dom_sf"/>
</dbReference>
<evidence type="ECO:0000256" key="5">
    <source>
        <dbReference type="ARBA" id="ARBA00022777"/>
    </source>
</evidence>
<dbReference type="Gene3D" id="3.30.200.20">
    <property type="entry name" value="Phosphorylase Kinase, domain 1"/>
    <property type="match status" value="1"/>
</dbReference>
<evidence type="ECO:0000256" key="7">
    <source>
        <dbReference type="ARBA" id="ARBA00047899"/>
    </source>
</evidence>
<keyword evidence="5" id="KW-0418">Kinase</keyword>
<dbReference type="EC" id="2.7.11.1" evidence="1"/>
<dbReference type="InterPro" id="IPR024604">
    <property type="entry name" value="GSG2_C"/>
</dbReference>